<dbReference type="PANTHER" id="PTHR38834:SF3">
    <property type="entry name" value="SOLUTE-BINDING PROTEIN FAMILY 3_N-TERMINAL DOMAIN-CONTAINING PROTEIN"/>
    <property type="match status" value="1"/>
</dbReference>
<protein>
    <recommendedName>
        <fullName evidence="2">Solute-binding protein family 3/N-terminal domain-containing protein</fullName>
    </recommendedName>
</protein>
<evidence type="ECO:0000313" key="4">
    <source>
        <dbReference type="Proteomes" id="UP000241771"/>
    </source>
</evidence>
<comment type="caution">
    <text evidence="3">The sequence shown here is derived from an EMBL/GenBank/DDBJ whole genome shotgun (WGS) entry which is preliminary data.</text>
</comment>
<accession>A0A2T3NYQ0</accession>
<gene>
    <name evidence="3" type="ORF">C9I98_05565</name>
</gene>
<feature type="signal peptide" evidence="1">
    <location>
        <begin position="1"/>
        <end position="19"/>
    </location>
</feature>
<dbReference type="Proteomes" id="UP000241771">
    <property type="component" value="Unassembled WGS sequence"/>
</dbReference>
<dbReference type="OrthoDB" id="5453932at2"/>
<dbReference type="Gene3D" id="3.40.190.10">
    <property type="entry name" value="Periplasmic binding protein-like II"/>
    <property type="match status" value="2"/>
</dbReference>
<feature type="domain" description="Solute-binding protein family 3/N-terminal" evidence="2">
    <location>
        <begin position="25"/>
        <end position="210"/>
    </location>
</feature>
<evidence type="ECO:0000259" key="2">
    <source>
        <dbReference type="Pfam" id="PF00497"/>
    </source>
</evidence>
<dbReference type="Pfam" id="PF00497">
    <property type="entry name" value="SBP_bac_3"/>
    <property type="match status" value="1"/>
</dbReference>
<dbReference type="SUPFAM" id="SSF53850">
    <property type="entry name" value="Periplasmic binding protein-like II"/>
    <property type="match status" value="1"/>
</dbReference>
<dbReference type="EMBL" id="PYMA01000002">
    <property type="protein sequence ID" value="PSW21403.1"/>
    <property type="molecule type" value="Genomic_DNA"/>
</dbReference>
<dbReference type="InterPro" id="IPR001638">
    <property type="entry name" value="Solute-binding_3/MltF_N"/>
</dbReference>
<organism evidence="3 4">
    <name type="scientific">Photobacterium sanctipauli</name>
    <dbReference type="NCBI Taxonomy" id="1342794"/>
    <lineage>
        <taxon>Bacteria</taxon>
        <taxon>Pseudomonadati</taxon>
        <taxon>Pseudomonadota</taxon>
        <taxon>Gammaproteobacteria</taxon>
        <taxon>Vibrionales</taxon>
        <taxon>Vibrionaceae</taxon>
        <taxon>Photobacterium</taxon>
    </lineage>
</organism>
<feature type="chain" id="PRO_5015536048" description="Solute-binding protein family 3/N-terminal domain-containing protein" evidence="1">
    <location>
        <begin position="20"/>
        <end position="229"/>
    </location>
</feature>
<evidence type="ECO:0000313" key="3">
    <source>
        <dbReference type="EMBL" id="PSW21403.1"/>
    </source>
</evidence>
<evidence type="ECO:0000256" key="1">
    <source>
        <dbReference type="SAM" id="SignalP"/>
    </source>
</evidence>
<reference evidence="3 4" key="1">
    <citation type="submission" date="2018-01" db="EMBL/GenBank/DDBJ databases">
        <title>Whole genome sequencing of Histamine producing bacteria.</title>
        <authorList>
            <person name="Butler K."/>
        </authorList>
    </citation>
    <scope>NUCLEOTIDE SEQUENCE [LARGE SCALE GENOMIC DNA]</scope>
    <source>
        <strain evidence="3 4">DSM 100436</strain>
    </source>
</reference>
<sequence length="229" mass="26234">MLKGITALLMLFTCSTALAVERVVLATQNWSPYQTVDENGTIGGVAVQRVKCTFRQMGQPYEIRMMRWDKAQLLVETGKVAGFFSGSANAKRASYAQPSHPIVSENLAWFVSPGVREDLNDETSKYSLRYGVKYNTNKWLSLKREGYNVIKKPRDADALLQMLWQGELDVAYEYELVFEEAMEKADIPRDYFKKIRTKKQDLMVHFSKAFLAETPGFLNRFNLAMEQCK</sequence>
<dbReference type="PANTHER" id="PTHR38834">
    <property type="entry name" value="PERIPLASMIC SUBSTRATE BINDING PROTEIN FAMILY 3"/>
    <property type="match status" value="1"/>
</dbReference>
<keyword evidence="1" id="KW-0732">Signal</keyword>
<proteinExistence type="predicted"/>
<keyword evidence="4" id="KW-1185">Reference proteome</keyword>
<dbReference type="AlphaFoldDB" id="A0A2T3NYQ0"/>
<name>A0A2T3NYQ0_9GAMM</name>
<dbReference type="RefSeq" id="WP_051902015.1">
    <property type="nucleotide sequence ID" value="NZ_JGVO01000185.1"/>
</dbReference>